<gene>
    <name evidence="2" type="ORF">SAMN05444580_105291</name>
</gene>
<proteinExistence type="predicted"/>
<dbReference type="EMBL" id="FNAB01000005">
    <property type="protein sequence ID" value="SDD62374.1"/>
    <property type="molecule type" value="Genomic_DNA"/>
</dbReference>
<reference evidence="2 3" key="1">
    <citation type="submission" date="2016-10" db="EMBL/GenBank/DDBJ databases">
        <authorList>
            <person name="de Groot N.N."/>
        </authorList>
    </citation>
    <scope>NUCLEOTIDE SEQUENCE [LARGE SCALE GENOMIC DNA]</scope>
    <source>
        <strain evidence="2 3">JCM 11308</strain>
    </source>
</reference>
<keyword evidence="3" id="KW-1185">Reference proteome</keyword>
<name>A0A1G6W986_9NOCA</name>
<evidence type="ECO:0000256" key="1">
    <source>
        <dbReference type="SAM" id="SignalP"/>
    </source>
</evidence>
<dbReference type="AlphaFoldDB" id="A0A1G6W986"/>
<accession>A0A1G6W986</accession>
<organism evidence="2 3">
    <name type="scientific">Rhodococcus tukisamuensis</name>
    <dbReference type="NCBI Taxonomy" id="168276"/>
    <lineage>
        <taxon>Bacteria</taxon>
        <taxon>Bacillati</taxon>
        <taxon>Actinomycetota</taxon>
        <taxon>Actinomycetes</taxon>
        <taxon>Mycobacteriales</taxon>
        <taxon>Nocardiaceae</taxon>
        <taxon>Rhodococcus</taxon>
    </lineage>
</organism>
<evidence type="ECO:0000313" key="3">
    <source>
        <dbReference type="Proteomes" id="UP000199417"/>
    </source>
</evidence>
<sequence length="119" mass="12377">MFKHVVAVAALAAGAALTLVPAASAASPDDPYGWNTYNDKTSAFVAPLDPGAFTDKADKAIVLSPFGTTRTIECKGDGHYVGVACRQSDPAGVQHDLVPVMKAPMRAVWVYNPFGAPSS</sequence>
<keyword evidence="1" id="KW-0732">Signal</keyword>
<feature type="signal peptide" evidence="1">
    <location>
        <begin position="1"/>
        <end position="25"/>
    </location>
</feature>
<feature type="chain" id="PRO_5011494827" description="Ig-like domain-containing protein" evidence="1">
    <location>
        <begin position="26"/>
        <end position="119"/>
    </location>
</feature>
<evidence type="ECO:0000313" key="2">
    <source>
        <dbReference type="EMBL" id="SDD62374.1"/>
    </source>
</evidence>
<dbReference type="Proteomes" id="UP000199417">
    <property type="component" value="Unassembled WGS sequence"/>
</dbReference>
<protein>
    <recommendedName>
        <fullName evidence="4">Ig-like domain-containing protein</fullName>
    </recommendedName>
</protein>
<dbReference type="RefSeq" id="WP_072842609.1">
    <property type="nucleotide sequence ID" value="NZ_FNAB01000005.1"/>
</dbReference>
<evidence type="ECO:0008006" key="4">
    <source>
        <dbReference type="Google" id="ProtNLM"/>
    </source>
</evidence>